<dbReference type="Proteomes" id="UP001147700">
    <property type="component" value="Unassembled WGS sequence"/>
</dbReference>
<dbReference type="Pfam" id="PF13489">
    <property type="entry name" value="Methyltransf_23"/>
    <property type="match status" value="1"/>
</dbReference>
<accession>A0ABT4RNY9</accession>
<gene>
    <name evidence="1" type="ORF">OJ962_21050</name>
</gene>
<keyword evidence="2" id="KW-1185">Reference proteome</keyword>
<sequence length="276" mass="30000">MPRLPWRKGKQDRPTQISEALQAELDGDVGFMYPWALTDQVQVEAMHPELPSVHATREALIEPLMREALASGGRVVDLGAHEGYFSHRALAWGADSVLALDVREIDTRRAELLRDHFSISPEALQVRTASVYDVDPAEIGQFDVVLVLGLIYHLENPIGALRVAASLAKPGALVVVESQLTRQAEPIEHGWGVTGWVLHEPASWAARLEPAEEQEHTPLSAFGGVISLVPNQAALLQALQVAGVDDVKILKAEPDHNPQYVAVDRVVVAGRKTGAA</sequence>
<reference evidence="1" key="1">
    <citation type="submission" date="2022-10" db="EMBL/GenBank/DDBJ databases">
        <title>The WGS of Solirubrobacter sp. CPCC 204708.</title>
        <authorList>
            <person name="Jiang Z."/>
        </authorList>
    </citation>
    <scope>NUCLEOTIDE SEQUENCE</scope>
    <source>
        <strain evidence="1">CPCC 204708</strain>
    </source>
</reference>
<organism evidence="1 2">
    <name type="scientific">Solirubrobacter deserti</name>
    <dbReference type="NCBI Taxonomy" id="2282478"/>
    <lineage>
        <taxon>Bacteria</taxon>
        <taxon>Bacillati</taxon>
        <taxon>Actinomycetota</taxon>
        <taxon>Thermoleophilia</taxon>
        <taxon>Solirubrobacterales</taxon>
        <taxon>Solirubrobacteraceae</taxon>
        <taxon>Solirubrobacter</taxon>
    </lineage>
</organism>
<dbReference type="RefSeq" id="WP_202955012.1">
    <property type="nucleotide sequence ID" value="NZ_JAPCID010000032.1"/>
</dbReference>
<evidence type="ECO:0000313" key="2">
    <source>
        <dbReference type="Proteomes" id="UP001147700"/>
    </source>
</evidence>
<proteinExistence type="predicted"/>
<comment type="caution">
    <text evidence="1">The sequence shown here is derived from an EMBL/GenBank/DDBJ whole genome shotgun (WGS) entry which is preliminary data.</text>
</comment>
<dbReference type="EMBL" id="JAPCID010000032">
    <property type="protein sequence ID" value="MDA0140005.1"/>
    <property type="molecule type" value="Genomic_DNA"/>
</dbReference>
<dbReference type="Gene3D" id="3.40.50.150">
    <property type="entry name" value="Vaccinia Virus protein VP39"/>
    <property type="match status" value="1"/>
</dbReference>
<dbReference type="InterPro" id="IPR029063">
    <property type="entry name" value="SAM-dependent_MTases_sf"/>
</dbReference>
<dbReference type="GO" id="GO:0032259">
    <property type="term" value="P:methylation"/>
    <property type="evidence" value="ECO:0007669"/>
    <property type="project" value="UniProtKB-KW"/>
</dbReference>
<dbReference type="SUPFAM" id="SSF53335">
    <property type="entry name" value="S-adenosyl-L-methionine-dependent methyltransferases"/>
    <property type="match status" value="1"/>
</dbReference>
<dbReference type="GO" id="GO:0008168">
    <property type="term" value="F:methyltransferase activity"/>
    <property type="evidence" value="ECO:0007669"/>
    <property type="project" value="UniProtKB-KW"/>
</dbReference>
<dbReference type="CDD" id="cd02440">
    <property type="entry name" value="AdoMet_MTases"/>
    <property type="match status" value="1"/>
</dbReference>
<protein>
    <submittedName>
        <fullName evidence="1">Class I SAM-dependent methyltransferase</fullName>
    </submittedName>
</protein>
<evidence type="ECO:0000313" key="1">
    <source>
        <dbReference type="EMBL" id="MDA0140005.1"/>
    </source>
</evidence>
<keyword evidence="1" id="KW-0808">Transferase</keyword>
<keyword evidence="1" id="KW-0489">Methyltransferase</keyword>
<name>A0ABT4RNY9_9ACTN</name>